<feature type="domain" description="VanZ-like" evidence="2">
    <location>
        <begin position="42"/>
        <end position="124"/>
    </location>
</feature>
<dbReference type="NCBIfam" id="NF037970">
    <property type="entry name" value="vanZ_1"/>
    <property type="match status" value="1"/>
</dbReference>
<feature type="transmembrane region" description="Helical" evidence="1">
    <location>
        <begin position="107"/>
        <end position="124"/>
    </location>
</feature>
<reference evidence="3 4" key="1">
    <citation type="journal article" date="2016" name="Nat. Commun.">
        <title>Thousands of microbial genomes shed light on interconnected biogeochemical processes in an aquifer system.</title>
        <authorList>
            <person name="Anantharaman K."/>
            <person name="Brown C.T."/>
            <person name="Hug L.A."/>
            <person name="Sharon I."/>
            <person name="Castelle C.J."/>
            <person name="Probst A.J."/>
            <person name="Thomas B.C."/>
            <person name="Singh A."/>
            <person name="Wilkins M.J."/>
            <person name="Karaoz U."/>
            <person name="Brodie E.L."/>
            <person name="Williams K.H."/>
            <person name="Hubbard S.S."/>
            <person name="Banfield J.F."/>
        </authorList>
    </citation>
    <scope>NUCLEOTIDE SEQUENCE [LARGE SCALE GENOMIC DNA]</scope>
</reference>
<evidence type="ECO:0000313" key="3">
    <source>
        <dbReference type="EMBL" id="OGF97735.1"/>
    </source>
</evidence>
<dbReference type="Proteomes" id="UP000179034">
    <property type="component" value="Unassembled WGS sequence"/>
</dbReference>
<feature type="transmembrane region" description="Helical" evidence="1">
    <location>
        <begin position="47"/>
        <end position="65"/>
    </location>
</feature>
<comment type="caution">
    <text evidence="3">The sequence shown here is derived from an EMBL/GenBank/DDBJ whole genome shotgun (WGS) entry which is preliminary data.</text>
</comment>
<protein>
    <recommendedName>
        <fullName evidence="2">VanZ-like domain-containing protein</fullName>
    </recommendedName>
</protein>
<dbReference type="EMBL" id="MFIW01000062">
    <property type="protein sequence ID" value="OGF97735.1"/>
    <property type="molecule type" value="Genomic_DNA"/>
</dbReference>
<keyword evidence="1" id="KW-1133">Transmembrane helix</keyword>
<keyword evidence="1" id="KW-0812">Transmembrane</keyword>
<evidence type="ECO:0000256" key="1">
    <source>
        <dbReference type="SAM" id="Phobius"/>
    </source>
</evidence>
<dbReference type="AlphaFoldDB" id="A0A1F5YC07"/>
<proteinExistence type="predicted"/>
<feature type="transmembrane region" description="Helical" evidence="1">
    <location>
        <begin position="12"/>
        <end position="32"/>
    </location>
</feature>
<sequence length="139" mass="15872">MMTRGNTRVYLFNNSIAVWIPPLLLSVAIFYFSSLPESVVQLPPVRLIDKTIHASVYGVLNYLVLRGCRKIGRDKKAFFAGIMYSILFGFSDEVHQYYTPGRFADPFDYFADVIGVLVSSWLFLKFRAFPKEAIGDDEI</sequence>
<evidence type="ECO:0000313" key="4">
    <source>
        <dbReference type="Proteomes" id="UP000179034"/>
    </source>
</evidence>
<feature type="transmembrane region" description="Helical" evidence="1">
    <location>
        <begin position="77"/>
        <end position="95"/>
    </location>
</feature>
<name>A0A1F5YC07_9BACT</name>
<organism evidence="3 4">
    <name type="scientific">Candidatus Glassbacteria bacterium RBG_16_58_8</name>
    <dbReference type="NCBI Taxonomy" id="1817866"/>
    <lineage>
        <taxon>Bacteria</taxon>
        <taxon>Candidatus Glassiibacteriota</taxon>
    </lineage>
</organism>
<dbReference type="InterPro" id="IPR006976">
    <property type="entry name" value="VanZ-like"/>
</dbReference>
<accession>A0A1F5YC07</accession>
<dbReference type="Pfam" id="PF04892">
    <property type="entry name" value="VanZ"/>
    <property type="match status" value="1"/>
</dbReference>
<evidence type="ECO:0000259" key="2">
    <source>
        <dbReference type="Pfam" id="PF04892"/>
    </source>
</evidence>
<keyword evidence="1" id="KW-0472">Membrane</keyword>
<gene>
    <name evidence="3" type="ORF">A2Z06_03020</name>
</gene>